<evidence type="ECO:0000313" key="1">
    <source>
        <dbReference type="EMBL" id="KAL0434664.1"/>
    </source>
</evidence>
<dbReference type="EMBL" id="JACGWJ010000002">
    <property type="protein sequence ID" value="KAL0434664.1"/>
    <property type="molecule type" value="Genomic_DNA"/>
</dbReference>
<protein>
    <submittedName>
        <fullName evidence="1">Uncharacterized protein</fullName>
    </submittedName>
</protein>
<sequence>MLRRCPHHELPVWRQVQTFYRGVTLVKRATIDVAAGDTILKKLPSEAFNIIGEIATNMYLYGQERIDKRAASIHNIDAMIAFSVQMATLTQKVNNLGAAVWSGASIGPCGAYG</sequence>
<accession>A0AAW2VY64</accession>
<name>A0AAW2VY64_SESRA</name>
<organism evidence="1">
    <name type="scientific">Sesamum radiatum</name>
    <name type="common">Black benniseed</name>
    <dbReference type="NCBI Taxonomy" id="300843"/>
    <lineage>
        <taxon>Eukaryota</taxon>
        <taxon>Viridiplantae</taxon>
        <taxon>Streptophyta</taxon>
        <taxon>Embryophyta</taxon>
        <taxon>Tracheophyta</taxon>
        <taxon>Spermatophyta</taxon>
        <taxon>Magnoliopsida</taxon>
        <taxon>eudicotyledons</taxon>
        <taxon>Gunneridae</taxon>
        <taxon>Pentapetalae</taxon>
        <taxon>asterids</taxon>
        <taxon>lamiids</taxon>
        <taxon>Lamiales</taxon>
        <taxon>Pedaliaceae</taxon>
        <taxon>Sesamum</taxon>
    </lineage>
</organism>
<reference evidence="1" key="1">
    <citation type="submission" date="2020-06" db="EMBL/GenBank/DDBJ databases">
        <authorList>
            <person name="Li T."/>
            <person name="Hu X."/>
            <person name="Zhang T."/>
            <person name="Song X."/>
            <person name="Zhang H."/>
            <person name="Dai N."/>
            <person name="Sheng W."/>
            <person name="Hou X."/>
            <person name="Wei L."/>
        </authorList>
    </citation>
    <scope>NUCLEOTIDE SEQUENCE</scope>
    <source>
        <strain evidence="1">G02</strain>
        <tissue evidence="1">Leaf</tissue>
    </source>
</reference>
<reference evidence="1" key="2">
    <citation type="journal article" date="2024" name="Plant">
        <title>Genomic evolution and insights into agronomic trait innovations of Sesamum species.</title>
        <authorList>
            <person name="Miao H."/>
            <person name="Wang L."/>
            <person name="Qu L."/>
            <person name="Liu H."/>
            <person name="Sun Y."/>
            <person name="Le M."/>
            <person name="Wang Q."/>
            <person name="Wei S."/>
            <person name="Zheng Y."/>
            <person name="Lin W."/>
            <person name="Duan Y."/>
            <person name="Cao H."/>
            <person name="Xiong S."/>
            <person name="Wang X."/>
            <person name="Wei L."/>
            <person name="Li C."/>
            <person name="Ma Q."/>
            <person name="Ju M."/>
            <person name="Zhao R."/>
            <person name="Li G."/>
            <person name="Mu C."/>
            <person name="Tian Q."/>
            <person name="Mei H."/>
            <person name="Zhang T."/>
            <person name="Gao T."/>
            <person name="Zhang H."/>
        </authorList>
    </citation>
    <scope>NUCLEOTIDE SEQUENCE</scope>
    <source>
        <strain evidence="1">G02</strain>
    </source>
</reference>
<dbReference type="AlphaFoldDB" id="A0AAW2VY64"/>
<gene>
    <name evidence="1" type="ORF">Sradi_0174300</name>
</gene>
<proteinExistence type="predicted"/>
<comment type="caution">
    <text evidence="1">The sequence shown here is derived from an EMBL/GenBank/DDBJ whole genome shotgun (WGS) entry which is preliminary data.</text>
</comment>